<reference evidence="1 2" key="1">
    <citation type="submission" date="2023-08" db="EMBL/GenBank/DDBJ databases">
        <title>Whole genome sequencing of Staphylococcus chromogenes NNSch 2386.</title>
        <authorList>
            <person name="Kropotov V.S."/>
            <person name="Boriskina E.V."/>
            <person name="Gordinskaya N.A."/>
            <person name="Shkurkina I.S."/>
            <person name="Kryazhev D.V."/>
            <person name="Alekseeva A.E."/>
            <person name="Makhova M.A."/>
        </authorList>
    </citation>
    <scope>NUCLEOTIDE SEQUENCE [LARGE SCALE GENOMIC DNA]</scope>
    <source>
        <strain evidence="1 2">NNSch 2386</strain>
    </source>
</reference>
<protein>
    <submittedName>
        <fullName evidence="1">Uncharacterized protein</fullName>
    </submittedName>
</protein>
<evidence type="ECO:0000313" key="1">
    <source>
        <dbReference type="EMBL" id="MDQ7174707.1"/>
    </source>
</evidence>
<sequence length="50" mass="6122">MTITIEEHLKQLINKKEEWQTYEPINTAAEMMKDQKLQEYERAIQRLQTQ</sequence>
<dbReference type="Proteomes" id="UP001240157">
    <property type="component" value="Unassembled WGS sequence"/>
</dbReference>
<accession>A0ABD5ATE9</accession>
<dbReference type="AlphaFoldDB" id="A0ABD5ATE9"/>
<dbReference type="EMBL" id="JAVGJF010000005">
    <property type="protein sequence ID" value="MDQ7174707.1"/>
    <property type="molecule type" value="Genomic_DNA"/>
</dbReference>
<proteinExistence type="predicted"/>
<gene>
    <name evidence="1" type="ORF">RCF65_01745</name>
</gene>
<name>A0ABD5ATE9_STACR</name>
<evidence type="ECO:0000313" key="2">
    <source>
        <dbReference type="Proteomes" id="UP001240157"/>
    </source>
</evidence>
<dbReference type="RefSeq" id="WP_157946068.1">
    <property type="nucleotide sequence ID" value="NZ_BMDK01000002.1"/>
</dbReference>
<comment type="caution">
    <text evidence="1">The sequence shown here is derived from an EMBL/GenBank/DDBJ whole genome shotgun (WGS) entry which is preliminary data.</text>
</comment>
<organism evidence="1 2">
    <name type="scientific">Staphylococcus chromogenes</name>
    <name type="common">Staphylococcus hyicus subsp. chromogenes</name>
    <dbReference type="NCBI Taxonomy" id="46126"/>
    <lineage>
        <taxon>Bacteria</taxon>
        <taxon>Bacillati</taxon>
        <taxon>Bacillota</taxon>
        <taxon>Bacilli</taxon>
        <taxon>Bacillales</taxon>
        <taxon>Staphylococcaceae</taxon>
        <taxon>Staphylococcus</taxon>
    </lineage>
</organism>